<dbReference type="KEGG" id="chiz:HQ393_12680"/>
<proteinExistence type="predicted"/>
<dbReference type="AlphaFoldDB" id="A0A7H9BNK1"/>
<protein>
    <submittedName>
        <fullName evidence="2">Uncharacterized protein</fullName>
    </submittedName>
</protein>
<evidence type="ECO:0000313" key="2">
    <source>
        <dbReference type="EMBL" id="QLG89936.1"/>
    </source>
</evidence>
<dbReference type="Proteomes" id="UP000509597">
    <property type="component" value="Chromosome"/>
</dbReference>
<reference evidence="2 3" key="1">
    <citation type="submission" date="2020-07" db="EMBL/GenBank/DDBJ databases">
        <title>Complete genome sequence of Chitinibacter sp. 2T18.</title>
        <authorList>
            <person name="Bae J.-W."/>
            <person name="Choi J.-W."/>
        </authorList>
    </citation>
    <scope>NUCLEOTIDE SEQUENCE [LARGE SCALE GENOMIC DNA]</scope>
    <source>
        <strain evidence="2 3">2T18</strain>
    </source>
</reference>
<organism evidence="2 3">
    <name type="scientific">Chitinibacter bivalviorum</name>
    <dbReference type="NCBI Taxonomy" id="2739434"/>
    <lineage>
        <taxon>Bacteria</taxon>
        <taxon>Pseudomonadati</taxon>
        <taxon>Pseudomonadota</taxon>
        <taxon>Betaproteobacteria</taxon>
        <taxon>Neisseriales</taxon>
        <taxon>Chitinibacteraceae</taxon>
        <taxon>Chitinibacter</taxon>
    </lineage>
</organism>
<sequence length="169" mass="17365">MKPATPQSAVKAATKPAAATQPKPAAAKAASRPVAKAPASKALPKPVAAKAPAAPAVAKPVAKTLAKVDAPAASPAVEKKVAALKVEKPVRTKKTPKKAKLVRDSFTFPESDYALIAATKQRVIAAGVEVKKSELIRAGLLALSAMDDVKLLALVNSLEKIKTGRPSKK</sequence>
<keyword evidence="3" id="KW-1185">Reference proteome</keyword>
<name>A0A7H9BNK1_9NEIS</name>
<evidence type="ECO:0000256" key="1">
    <source>
        <dbReference type="SAM" id="MobiDB-lite"/>
    </source>
</evidence>
<dbReference type="EMBL" id="CP058627">
    <property type="protein sequence ID" value="QLG89936.1"/>
    <property type="molecule type" value="Genomic_DNA"/>
</dbReference>
<accession>A0A7H9BNK1</accession>
<evidence type="ECO:0000313" key="3">
    <source>
        <dbReference type="Proteomes" id="UP000509597"/>
    </source>
</evidence>
<gene>
    <name evidence="2" type="ORF">HQ393_12680</name>
</gene>
<feature type="compositionally biased region" description="Low complexity" evidence="1">
    <location>
        <begin position="9"/>
        <end position="55"/>
    </location>
</feature>
<feature type="region of interest" description="Disordered" evidence="1">
    <location>
        <begin position="1"/>
        <end position="55"/>
    </location>
</feature>